<dbReference type="InterPro" id="IPR024364">
    <property type="entry name" value="Baseplate_phage_T4-like"/>
</dbReference>
<evidence type="ECO:0000313" key="1">
    <source>
        <dbReference type="EMBL" id="SVB28182.1"/>
    </source>
</evidence>
<feature type="non-terminal residue" evidence="1">
    <location>
        <position position="1"/>
    </location>
</feature>
<dbReference type="AlphaFoldDB" id="A0A382CQT4"/>
<dbReference type="Pfam" id="PF12322">
    <property type="entry name" value="T4_baseplate"/>
    <property type="match status" value="1"/>
</dbReference>
<proteinExistence type="predicted"/>
<reference evidence="1" key="1">
    <citation type="submission" date="2018-05" db="EMBL/GenBank/DDBJ databases">
        <authorList>
            <person name="Lanie J.A."/>
            <person name="Ng W.-L."/>
            <person name="Kazmierczak K.M."/>
            <person name="Andrzejewski T.M."/>
            <person name="Davidsen T.M."/>
            <person name="Wayne K.J."/>
            <person name="Tettelin H."/>
            <person name="Glass J.I."/>
            <person name="Rusch D."/>
            <person name="Podicherti R."/>
            <person name="Tsui H.-C.T."/>
            <person name="Winkler M.E."/>
        </authorList>
    </citation>
    <scope>NUCLEOTIDE SEQUENCE</scope>
</reference>
<evidence type="ECO:0008006" key="2">
    <source>
        <dbReference type="Google" id="ProtNLM"/>
    </source>
</evidence>
<protein>
    <recommendedName>
        <fullName evidence="2">Baseplate protein</fullName>
    </recommendedName>
</protein>
<accession>A0A382CQT4</accession>
<organism evidence="1">
    <name type="scientific">marine metagenome</name>
    <dbReference type="NCBI Taxonomy" id="408172"/>
    <lineage>
        <taxon>unclassified sequences</taxon>
        <taxon>metagenomes</taxon>
        <taxon>ecological metagenomes</taxon>
    </lineage>
</organism>
<gene>
    <name evidence="1" type="ORF">METZ01_LOCUS181036</name>
</gene>
<name>A0A382CQT4_9ZZZZ</name>
<feature type="non-terminal residue" evidence="1">
    <location>
        <position position="98"/>
    </location>
</feature>
<dbReference type="EMBL" id="UINC01035568">
    <property type="protein sequence ID" value="SVB28182.1"/>
    <property type="molecule type" value="Genomic_DNA"/>
</dbReference>
<sequence length="98" mass="11170">MALPKLEAQTYTLTLPSTGEKLKFRPFLMKEQKVLMIAQESEEDEQIQEAIASVVQTCTFDKIDPWQCPAFDLEYIFIKLRGKSVGESVELNVLCPDD</sequence>